<dbReference type="InterPro" id="IPR003717">
    <property type="entry name" value="RecO"/>
</dbReference>
<dbReference type="Gene3D" id="1.20.1440.120">
    <property type="entry name" value="Recombination protein O, C-terminal domain"/>
    <property type="match status" value="1"/>
</dbReference>
<gene>
    <name evidence="7 9" type="primary">recO</name>
    <name evidence="9" type="ORF">COX18_04810</name>
</gene>
<dbReference type="Gene3D" id="2.40.50.140">
    <property type="entry name" value="Nucleic acid-binding proteins"/>
    <property type="match status" value="1"/>
</dbReference>
<evidence type="ECO:0000256" key="5">
    <source>
        <dbReference type="ARBA" id="ARBA00023204"/>
    </source>
</evidence>
<evidence type="ECO:0000313" key="10">
    <source>
        <dbReference type="Proteomes" id="UP000231067"/>
    </source>
</evidence>
<accession>A0A2H0A6L1</accession>
<dbReference type="GO" id="GO:0043590">
    <property type="term" value="C:bacterial nucleoid"/>
    <property type="evidence" value="ECO:0007669"/>
    <property type="project" value="TreeGrafter"/>
</dbReference>
<dbReference type="PANTHER" id="PTHR33991">
    <property type="entry name" value="DNA REPAIR PROTEIN RECO"/>
    <property type="match status" value="1"/>
</dbReference>
<dbReference type="Pfam" id="PF02565">
    <property type="entry name" value="RecO_C"/>
    <property type="match status" value="1"/>
</dbReference>
<dbReference type="InterPro" id="IPR042242">
    <property type="entry name" value="RecO_C"/>
</dbReference>
<comment type="similarity">
    <text evidence="1 7">Belongs to the RecO family.</text>
</comment>
<dbReference type="SUPFAM" id="SSF50249">
    <property type="entry name" value="Nucleic acid-binding proteins"/>
    <property type="match status" value="1"/>
</dbReference>
<evidence type="ECO:0000256" key="7">
    <source>
        <dbReference type="HAMAP-Rule" id="MF_00201"/>
    </source>
</evidence>
<dbReference type="Proteomes" id="UP000231067">
    <property type="component" value="Unassembled WGS sequence"/>
</dbReference>
<dbReference type="PANTHER" id="PTHR33991:SF1">
    <property type="entry name" value="DNA REPAIR PROTEIN RECO"/>
    <property type="match status" value="1"/>
</dbReference>
<sequence>MDVRKNMPLYKANAIVLRNWDLGESDRIISLYTMEFGKIRGVAHGVRRLTTKFGSSTLPFTCIKVSFYGNDSHELKTISQTEIVKSCQGIRENLEKILYGSFLIELIEHLIIGTHRDERIFRFILKYLTWLEHETTEIILYSFCFKLLCMLGFRPMLSNCAICHQVVDNYKIWFSWDEGGIICPVCLKERQGVMSVPKEVIELTKRLISERVETLRTYPVSAQLMDEMKGFTLYFLKYYLTFPIKSMGFIEEMM</sequence>
<keyword evidence="3 7" id="KW-0227">DNA damage</keyword>
<dbReference type="GO" id="GO:0006310">
    <property type="term" value="P:DNA recombination"/>
    <property type="evidence" value="ECO:0007669"/>
    <property type="project" value="UniProtKB-UniRule"/>
</dbReference>
<keyword evidence="5 7" id="KW-0234">DNA repair</keyword>
<dbReference type="HAMAP" id="MF_00201">
    <property type="entry name" value="RecO"/>
    <property type="match status" value="1"/>
</dbReference>
<dbReference type="AlphaFoldDB" id="A0A2H0A6L1"/>
<keyword evidence="4 7" id="KW-0233">DNA recombination</keyword>
<evidence type="ECO:0000256" key="1">
    <source>
        <dbReference type="ARBA" id="ARBA00007452"/>
    </source>
</evidence>
<dbReference type="InterPro" id="IPR012340">
    <property type="entry name" value="NA-bd_OB-fold"/>
</dbReference>
<dbReference type="InterPro" id="IPR022572">
    <property type="entry name" value="DNA_rep/recomb_RecO_N"/>
</dbReference>
<proteinExistence type="inferred from homology"/>
<evidence type="ECO:0000256" key="3">
    <source>
        <dbReference type="ARBA" id="ARBA00022763"/>
    </source>
</evidence>
<evidence type="ECO:0000313" key="9">
    <source>
        <dbReference type="EMBL" id="PIP41016.1"/>
    </source>
</evidence>
<protein>
    <recommendedName>
        <fullName evidence="2 7">DNA repair protein RecO</fullName>
    </recommendedName>
    <alternativeName>
        <fullName evidence="6 7">Recombination protein O</fullName>
    </alternativeName>
</protein>
<organism evidence="9 10">
    <name type="scientific">Candidatus Desantisbacteria bacterium CG23_combo_of_CG06-09_8_20_14_all_40_23</name>
    <dbReference type="NCBI Taxonomy" id="1974550"/>
    <lineage>
        <taxon>Bacteria</taxon>
        <taxon>Candidatus Desantisiibacteriota</taxon>
    </lineage>
</organism>
<feature type="domain" description="DNA replication/recombination mediator RecO N-terminal" evidence="8">
    <location>
        <begin position="7"/>
        <end position="86"/>
    </location>
</feature>
<evidence type="ECO:0000256" key="4">
    <source>
        <dbReference type="ARBA" id="ARBA00023172"/>
    </source>
</evidence>
<name>A0A2H0A6L1_9BACT</name>
<comment type="caution">
    <text evidence="9">The sequence shown here is derived from an EMBL/GenBank/DDBJ whole genome shotgun (WGS) entry which is preliminary data.</text>
</comment>
<comment type="function">
    <text evidence="7">Involved in DNA repair and RecF pathway recombination.</text>
</comment>
<dbReference type="InterPro" id="IPR037278">
    <property type="entry name" value="ARFGAP/RecO"/>
</dbReference>
<evidence type="ECO:0000256" key="6">
    <source>
        <dbReference type="ARBA" id="ARBA00033409"/>
    </source>
</evidence>
<dbReference type="EMBL" id="PCSH01000085">
    <property type="protein sequence ID" value="PIP41016.1"/>
    <property type="molecule type" value="Genomic_DNA"/>
</dbReference>
<dbReference type="GO" id="GO:0006302">
    <property type="term" value="P:double-strand break repair"/>
    <property type="evidence" value="ECO:0007669"/>
    <property type="project" value="TreeGrafter"/>
</dbReference>
<evidence type="ECO:0000256" key="2">
    <source>
        <dbReference type="ARBA" id="ARBA00021310"/>
    </source>
</evidence>
<dbReference type="NCBIfam" id="TIGR00613">
    <property type="entry name" value="reco"/>
    <property type="match status" value="1"/>
</dbReference>
<reference evidence="9 10" key="1">
    <citation type="submission" date="2017-09" db="EMBL/GenBank/DDBJ databases">
        <title>Depth-based differentiation of microbial function through sediment-hosted aquifers and enrichment of novel symbionts in the deep terrestrial subsurface.</title>
        <authorList>
            <person name="Probst A.J."/>
            <person name="Ladd B."/>
            <person name="Jarett J.K."/>
            <person name="Geller-Mcgrath D.E."/>
            <person name="Sieber C.M."/>
            <person name="Emerson J.B."/>
            <person name="Anantharaman K."/>
            <person name="Thomas B.C."/>
            <person name="Malmstrom R."/>
            <person name="Stieglmeier M."/>
            <person name="Klingl A."/>
            <person name="Woyke T."/>
            <person name="Ryan C.M."/>
            <person name="Banfield J.F."/>
        </authorList>
    </citation>
    <scope>NUCLEOTIDE SEQUENCE [LARGE SCALE GENOMIC DNA]</scope>
    <source>
        <strain evidence="9">CG23_combo_of_CG06-09_8_20_14_all_40_23</strain>
    </source>
</reference>
<evidence type="ECO:0000259" key="8">
    <source>
        <dbReference type="Pfam" id="PF11967"/>
    </source>
</evidence>
<dbReference type="SUPFAM" id="SSF57863">
    <property type="entry name" value="ArfGap/RecO-like zinc finger"/>
    <property type="match status" value="1"/>
</dbReference>
<dbReference type="Pfam" id="PF11967">
    <property type="entry name" value="RecO_N"/>
    <property type="match status" value="1"/>
</dbReference>